<organism evidence="10 11">
    <name type="scientific">Odobenus rosmarus divergens</name>
    <name type="common">Pacific walrus</name>
    <dbReference type="NCBI Taxonomy" id="9708"/>
    <lineage>
        <taxon>Eukaryota</taxon>
        <taxon>Metazoa</taxon>
        <taxon>Chordata</taxon>
        <taxon>Craniata</taxon>
        <taxon>Vertebrata</taxon>
        <taxon>Euteleostomi</taxon>
        <taxon>Mammalia</taxon>
        <taxon>Eutheria</taxon>
        <taxon>Laurasiatheria</taxon>
        <taxon>Carnivora</taxon>
        <taxon>Caniformia</taxon>
        <taxon>Pinnipedia</taxon>
        <taxon>Odobenidae</taxon>
        <taxon>Odobenus</taxon>
    </lineage>
</organism>
<evidence type="ECO:0000256" key="5">
    <source>
        <dbReference type="ARBA" id="ARBA00022801"/>
    </source>
</evidence>
<evidence type="ECO:0000256" key="9">
    <source>
        <dbReference type="SAM" id="SignalP"/>
    </source>
</evidence>
<keyword evidence="10" id="KW-1185">Reference proteome</keyword>
<dbReference type="PRINTS" id="PR00749">
    <property type="entry name" value="LYSOZYMEG"/>
</dbReference>
<proteinExistence type="inferred from homology"/>
<dbReference type="PANTHER" id="PTHR31698">
    <property type="entry name" value="LYSOZYME G FAMILY MEMBER"/>
    <property type="match status" value="1"/>
</dbReference>
<reference evidence="11" key="1">
    <citation type="submission" date="2025-08" db="UniProtKB">
        <authorList>
            <consortium name="RefSeq"/>
        </authorList>
    </citation>
    <scope>IDENTIFICATION</scope>
</reference>
<gene>
    <name evidence="11" type="primary">LYG1</name>
</gene>
<feature type="chain" id="PRO_5015601913" description="Lysozyme g-like protein" evidence="9">
    <location>
        <begin position="19"/>
        <end position="197"/>
    </location>
</feature>
<dbReference type="STRING" id="9708.A0A2U3VXI5"/>
<evidence type="ECO:0000256" key="3">
    <source>
        <dbReference type="ARBA" id="ARBA00022525"/>
    </source>
</evidence>
<keyword evidence="7 8" id="KW-0326">Glycosidase</keyword>
<comment type="similarity">
    <text evidence="2 8">Belongs to the glycosyl hydrolase 23 family.</text>
</comment>
<dbReference type="FunFam" id="1.10.530.10:FF:000022">
    <property type="entry name" value="Lysozyme g-like protein"/>
    <property type="match status" value="1"/>
</dbReference>
<dbReference type="PANTHER" id="PTHR31698:SF5">
    <property type="entry name" value="LYSOZYME G-LIKE PROTEIN 1"/>
    <property type="match status" value="1"/>
</dbReference>
<dbReference type="InterPro" id="IPR002152">
    <property type="entry name" value="Glyco_hydro_23"/>
</dbReference>
<dbReference type="GeneID" id="101371190"/>
<dbReference type="EC" id="3.2.1.-" evidence="8"/>
<dbReference type="InterPro" id="IPR023346">
    <property type="entry name" value="Lysozyme-like_dom_sf"/>
</dbReference>
<comment type="subcellular location">
    <subcellularLocation>
        <location evidence="1">Secreted</location>
    </subcellularLocation>
</comment>
<dbReference type="CTD" id="129530"/>
<evidence type="ECO:0000256" key="8">
    <source>
        <dbReference type="PIRNR" id="PIRNR001065"/>
    </source>
</evidence>
<protein>
    <recommendedName>
        <fullName evidence="8">Lysozyme g-like protein</fullName>
        <ecNumber evidence="8">3.2.1.-</ecNumber>
    </recommendedName>
</protein>
<dbReference type="SUPFAM" id="SSF53955">
    <property type="entry name" value="Lysozyme-like"/>
    <property type="match status" value="1"/>
</dbReference>
<dbReference type="RefSeq" id="XP_004400179.1">
    <property type="nucleotide sequence ID" value="XM_004400122.1"/>
</dbReference>
<dbReference type="Proteomes" id="UP000245340">
    <property type="component" value="Unplaced"/>
</dbReference>
<accession>A0A2U3VXI5</accession>
<dbReference type="GO" id="GO:0003796">
    <property type="term" value="F:lysozyme activity"/>
    <property type="evidence" value="ECO:0007669"/>
    <property type="project" value="InterPro"/>
</dbReference>
<evidence type="ECO:0000256" key="7">
    <source>
        <dbReference type="ARBA" id="ARBA00023295"/>
    </source>
</evidence>
<dbReference type="KEGG" id="oro:101371190"/>
<keyword evidence="3" id="KW-0964">Secreted</keyword>
<name>A0A2U3VXI5_ODORO</name>
<evidence type="ECO:0000313" key="11">
    <source>
        <dbReference type="RefSeq" id="XP_004400179.1"/>
    </source>
</evidence>
<dbReference type="OrthoDB" id="10021790at2759"/>
<keyword evidence="6" id="KW-1015">Disulfide bond</keyword>
<dbReference type="InParanoid" id="A0A2U3VXI5"/>
<keyword evidence="5 8" id="KW-0378">Hydrolase</keyword>
<dbReference type="AlphaFoldDB" id="A0A2U3VXI5"/>
<evidence type="ECO:0000256" key="1">
    <source>
        <dbReference type="ARBA" id="ARBA00004613"/>
    </source>
</evidence>
<dbReference type="GO" id="GO:0005576">
    <property type="term" value="C:extracellular region"/>
    <property type="evidence" value="ECO:0007669"/>
    <property type="project" value="UniProtKB-SubCell"/>
</dbReference>
<dbReference type="CDD" id="cd16888">
    <property type="entry name" value="lyz_G-like_1"/>
    <property type="match status" value="1"/>
</dbReference>
<dbReference type="GO" id="GO:0009253">
    <property type="term" value="P:peptidoglycan catabolic process"/>
    <property type="evidence" value="ECO:0007669"/>
    <property type="project" value="InterPro"/>
</dbReference>
<dbReference type="GO" id="GO:0050830">
    <property type="term" value="P:defense response to Gram-positive bacterium"/>
    <property type="evidence" value="ECO:0007669"/>
    <property type="project" value="TreeGrafter"/>
</dbReference>
<dbReference type="PIRSF" id="PIRSF001065">
    <property type="entry name" value="Lysozyme_g"/>
    <property type="match status" value="1"/>
</dbReference>
<dbReference type="Gene3D" id="1.10.530.10">
    <property type="match status" value="1"/>
</dbReference>
<keyword evidence="4 9" id="KW-0732">Signal</keyword>
<evidence type="ECO:0000256" key="2">
    <source>
        <dbReference type="ARBA" id="ARBA00008902"/>
    </source>
</evidence>
<sequence>MSVLWLLLGLLALTDSSASSNWGCYGNIRNFETPGASCGVGKRHGLNYCGVRASERLAEIDMPYLLRYQPVIRTVGQKYCVDPAVIAGVLSRGSHGGNVMVNVGNMGNGIGVVQDPGLYAPTSWISESQVSQIIEVLTVRIKEIQRRFPTWTSDQYLRGGLCAYAGAPSYIRSSQDLRCDFCNDVLARAKYFKRHGF</sequence>
<feature type="signal peptide" evidence="9">
    <location>
        <begin position="1"/>
        <end position="18"/>
    </location>
</feature>
<evidence type="ECO:0000313" key="10">
    <source>
        <dbReference type="Proteomes" id="UP000245340"/>
    </source>
</evidence>
<evidence type="ECO:0000256" key="4">
    <source>
        <dbReference type="ARBA" id="ARBA00022729"/>
    </source>
</evidence>
<evidence type="ECO:0000256" key="6">
    <source>
        <dbReference type="ARBA" id="ARBA00023157"/>
    </source>
</evidence>